<dbReference type="EMBL" id="SDRB02011153">
    <property type="protein sequence ID" value="THG02617.1"/>
    <property type="molecule type" value="Genomic_DNA"/>
</dbReference>
<organism evidence="2 3">
    <name type="scientific">Camellia sinensis var. sinensis</name>
    <name type="common">China tea</name>
    <dbReference type="NCBI Taxonomy" id="542762"/>
    <lineage>
        <taxon>Eukaryota</taxon>
        <taxon>Viridiplantae</taxon>
        <taxon>Streptophyta</taxon>
        <taxon>Embryophyta</taxon>
        <taxon>Tracheophyta</taxon>
        <taxon>Spermatophyta</taxon>
        <taxon>Magnoliopsida</taxon>
        <taxon>eudicotyledons</taxon>
        <taxon>Gunneridae</taxon>
        <taxon>Pentapetalae</taxon>
        <taxon>asterids</taxon>
        <taxon>Ericales</taxon>
        <taxon>Theaceae</taxon>
        <taxon>Camellia</taxon>
    </lineage>
</organism>
<evidence type="ECO:0000313" key="2">
    <source>
        <dbReference type="EMBL" id="THG02617.1"/>
    </source>
</evidence>
<reference evidence="2 3" key="1">
    <citation type="journal article" date="2018" name="Proc. Natl. Acad. Sci. U.S.A.">
        <title>Draft genome sequence of Camellia sinensis var. sinensis provides insights into the evolution of the tea genome and tea quality.</title>
        <authorList>
            <person name="Wei C."/>
            <person name="Yang H."/>
            <person name="Wang S."/>
            <person name="Zhao J."/>
            <person name="Liu C."/>
            <person name="Gao L."/>
            <person name="Xia E."/>
            <person name="Lu Y."/>
            <person name="Tai Y."/>
            <person name="She G."/>
            <person name="Sun J."/>
            <person name="Cao H."/>
            <person name="Tong W."/>
            <person name="Gao Q."/>
            <person name="Li Y."/>
            <person name="Deng W."/>
            <person name="Jiang X."/>
            <person name="Wang W."/>
            <person name="Chen Q."/>
            <person name="Zhang S."/>
            <person name="Li H."/>
            <person name="Wu J."/>
            <person name="Wang P."/>
            <person name="Li P."/>
            <person name="Shi C."/>
            <person name="Zheng F."/>
            <person name="Jian J."/>
            <person name="Huang B."/>
            <person name="Shan D."/>
            <person name="Shi M."/>
            <person name="Fang C."/>
            <person name="Yue Y."/>
            <person name="Li F."/>
            <person name="Li D."/>
            <person name="Wei S."/>
            <person name="Han B."/>
            <person name="Jiang C."/>
            <person name="Yin Y."/>
            <person name="Xia T."/>
            <person name="Zhang Z."/>
            <person name="Bennetzen J.L."/>
            <person name="Zhao S."/>
            <person name="Wan X."/>
        </authorList>
    </citation>
    <scope>NUCLEOTIDE SEQUENCE [LARGE SCALE GENOMIC DNA]</scope>
    <source>
        <strain evidence="3">cv. Shuchazao</strain>
        <tissue evidence="2">Leaf</tissue>
    </source>
</reference>
<dbReference type="Proteomes" id="UP000306102">
    <property type="component" value="Unassembled WGS sequence"/>
</dbReference>
<gene>
    <name evidence="2" type="ORF">TEA_001215</name>
</gene>
<evidence type="ECO:0000256" key="1">
    <source>
        <dbReference type="SAM" id="MobiDB-lite"/>
    </source>
</evidence>
<evidence type="ECO:0000313" key="3">
    <source>
        <dbReference type="Proteomes" id="UP000306102"/>
    </source>
</evidence>
<dbReference type="AlphaFoldDB" id="A0A4V3WKX8"/>
<accession>A0A4V3WKX8</accession>
<comment type="caution">
    <text evidence="2">The sequence shown here is derived from an EMBL/GenBank/DDBJ whole genome shotgun (WGS) entry which is preliminary data.</text>
</comment>
<proteinExistence type="predicted"/>
<keyword evidence="3" id="KW-1185">Reference proteome</keyword>
<dbReference type="STRING" id="542762.A0A4V3WKX8"/>
<feature type="region of interest" description="Disordered" evidence="1">
    <location>
        <begin position="206"/>
        <end position="231"/>
    </location>
</feature>
<name>A0A4V3WKX8_CAMSN</name>
<protein>
    <submittedName>
        <fullName evidence="2">Uncharacterized protein</fullName>
    </submittedName>
</protein>
<sequence>MMKFQKLLCYLPNLVANEILDLSIMQKGQELEVCLARPQSDKKFDWTNPYIFGENIQWLHTAGQELEVCLARPQSDKKFDWTNPYIFGPCPNYIPHPGYGGFPGNPYGSLGAGYGAATRFQQGTNAERDAYGTNGSSRWSNWLCSVGSSLEYRCRFHGLAEMIGATAQAELAVAMLMATVADGIDPTREKGALRCHHGPVGPDPGVTGCQSGINPHQVRPPGFDSGSSLWR</sequence>